<reference evidence="5" key="1">
    <citation type="submission" date="2021-03" db="EMBL/GenBank/DDBJ databases">
        <authorList>
            <person name="Tagirdzhanova G."/>
        </authorList>
    </citation>
    <scope>NUCLEOTIDE SEQUENCE</scope>
</reference>
<dbReference type="InterPro" id="IPR011043">
    <property type="entry name" value="Gal_Oxase/kelch_b-propeller"/>
</dbReference>
<keyword evidence="4" id="KW-1133">Transmembrane helix</keyword>
<evidence type="ECO:0000313" key="5">
    <source>
        <dbReference type="EMBL" id="CAF9914469.1"/>
    </source>
</evidence>
<keyword evidence="4" id="KW-0812">Transmembrane</keyword>
<feature type="compositionally biased region" description="Basic and acidic residues" evidence="3">
    <location>
        <begin position="515"/>
        <end position="529"/>
    </location>
</feature>
<gene>
    <name evidence="5" type="ORF">HETSPECPRED_001988</name>
</gene>
<evidence type="ECO:0008006" key="7">
    <source>
        <dbReference type="Google" id="ProtNLM"/>
    </source>
</evidence>
<accession>A0A8H3II32</accession>
<dbReference type="Gene3D" id="2.120.10.80">
    <property type="entry name" value="Kelch-type beta propeller"/>
    <property type="match status" value="2"/>
</dbReference>
<keyword evidence="6" id="KW-1185">Reference proteome</keyword>
<comment type="caution">
    <text evidence="5">The sequence shown here is derived from an EMBL/GenBank/DDBJ whole genome shotgun (WGS) entry which is preliminary data.</text>
</comment>
<protein>
    <recommendedName>
        <fullName evidence="7">Kelch repeat protein</fullName>
    </recommendedName>
</protein>
<dbReference type="OrthoDB" id="10251809at2759"/>
<feature type="region of interest" description="Disordered" evidence="3">
    <location>
        <begin position="497"/>
        <end position="570"/>
    </location>
</feature>
<name>A0A8H3II32_9LECA</name>
<feature type="transmembrane region" description="Helical" evidence="4">
    <location>
        <begin position="443"/>
        <end position="465"/>
    </location>
</feature>
<dbReference type="SUPFAM" id="SSF50965">
    <property type="entry name" value="Galactose oxidase, central domain"/>
    <property type="match status" value="1"/>
</dbReference>
<organism evidence="5 6">
    <name type="scientific">Heterodermia speciosa</name>
    <dbReference type="NCBI Taxonomy" id="116794"/>
    <lineage>
        <taxon>Eukaryota</taxon>
        <taxon>Fungi</taxon>
        <taxon>Dikarya</taxon>
        <taxon>Ascomycota</taxon>
        <taxon>Pezizomycotina</taxon>
        <taxon>Lecanoromycetes</taxon>
        <taxon>OSLEUM clade</taxon>
        <taxon>Lecanoromycetidae</taxon>
        <taxon>Caliciales</taxon>
        <taxon>Physciaceae</taxon>
        <taxon>Heterodermia</taxon>
    </lineage>
</organism>
<dbReference type="PANTHER" id="PTHR47435">
    <property type="entry name" value="KELCH REPEAT PROTEIN (AFU_ORTHOLOGUE AFUA_5G12780)"/>
    <property type="match status" value="1"/>
</dbReference>
<keyword evidence="1" id="KW-0677">Repeat</keyword>
<dbReference type="EMBL" id="CAJPDS010000014">
    <property type="protein sequence ID" value="CAF9914469.1"/>
    <property type="molecule type" value="Genomic_DNA"/>
</dbReference>
<dbReference type="InterPro" id="IPR015915">
    <property type="entry name" value="Kelch-typ_b-propeller"/>
</dbReference>
<evidence type="ECO:0000313" key="6">
    <source>
        <dbReference type="Proteomes" id="UP000664521"/>
    </source>
</evidence>
<dbReference type="CDD" id="cd12087">
    <property type="entry name" value="TM_EGFR-like"/>
    <property type="match status" value="1"/>
</dbReference>
<dbReference type="Proteomes" id="UP000664521">
    <property type="component" value="Unassembled WGS sequence"/>
</dbReference>
<keyword evidence="2" id="KW-0408">Iron</keyword>
<evidence type="ECO:0000256" key="1">
    <source>
        <dbReference type="ARBA" id="ARBA00022737"/>
    </source>
</evidence>
<dbReference type="AlphaFoldDB" id="A0A8H3II32"/>
<dbReference type="GO" id="GO:0019760">
    <property type="term" value="P:glucosinolate metabolic process"/>
    <property type="evidence" value="ECO:0007669"/>
    <property type="project" value="UniProtKB-ARBA"/>
</dbReference>
<evidence type="ECO:0000256" key="4">
    <source>
        <dbReference type="SAM" id="Phobius"/>
    </source>
</evidence>
<keyword evidence="4" id="KW-0472">Membrane</keyword>
<feature type="region of interest" description="Disordered" evidence="3">
    <location>
        <begin position="414"/>
        <end position="437"/>
    </location>
</feature>
<evidence type="ECO:0000256" key="2">
    <source>
        <dbReference type="ARBA" id="ARBA00023004"/>
    </source>
</evidence>
<evidence type="ECO:0000256" key="3">
    <source>
        <dbReference type="SAM" id="MobiDB-lite"/>
    </source>
</evidence>
<dbReference type="PANTHER" id="PTHR47435:SF4">
    <property type="entry name" value="KELCH REPEAT PROTEIN (AFU_ORTHOLOGUE AFUA_5G12780)"/>
    <property type="match status" value="1"/>
</dbReference>
<feature type="compositionally biased region" description="Polar residues" evidence="3">
    <location>
        <begin position="552"/>
        <end position="570"/>
    </location>
</feature>
<feature type="compositionally biased region" description="Polar residues" evidence="3">
    <location>
        <begin position="414"/>
        <end position="432"/>
    </location>
</feature>
<sequence length="570" mass="61843">MNGLYMTVGPGGNVSSPVYEHSLYSIDLSSSFPVETLLTSSFVRNQTIPPNLTPTLEFQSSGEDAGALFATNDSILIYGGGESSSSDAVNTLASYNATAQSWSPLSLSGGSFQKDERFFGTGVSDAVSGLSFFIGGEDGVSGLLKINLSDPAHPSWTNQSAQLHSTGAEIPQLLSAGMIHLPIGRSGVLLLMGGANWRAESDWSDGRPMDHIAVYDIDSNSWFNVTATGTPNIPSPRARFCLGSSRAADDSSFQVTMYGGANFDSSLSPTKIFEEVWVLSIPSFLWIAVNDTTNTERDDGGQYDGRFSHTCTMWQEDRMIVVGGDYYSRPASTIPDVNGLRICDPNHSSIRLLDTSTYSWQTQFIPNTTDYRVPSVVYHVIGGDASGQSTMKSPPQGWADSELSDIFARRLPRVSTSQSTENPKPSGSNSPAQAPKKKKISTIIGSTVGGISLFLIAITFIFYYFKKHQKRRLEAPQEVSHGLDPIVNPWERAELENHPKQELSGTSKTPPELPAESREELSADYHGVEMGHQAPRSWLRFGTPRSPVELPTSHSQDTVGTELSTSGNER</sequence>
<proteinExistence type="predicted"/>